<dbReference type="AlphaFoldDB" id="A0AAD8IJ94"/>
<evidence type="ECO:0000256" key="1">
    <source>
        <dbReference type="SAM" id="MobiDB-lite"/>
    </source>
</evidence>
<feature type="region of interest" description="Disordered" evidence="1">
    <location>
        <begin position="60"/>
        <end position="96"/>
    </location>
</feature>
<dbReference type="Proteomes" id="UP001237642">
    <property type="component" value="Unassembled WGS sequence"/>
</dbReference>
<proteinExistence type="predicted"/>
<dbReference type="EMBL" id="JAUIZM010000005">
    <property type="protein sequence ID" value="KAK1384940.1"/>
    <property type="molecule type" value="Genomic_DNA"/>
</dbReference>
<evidence type="ECO:0000313" key="2">
    <source>
        <dbReference type="EMBL" id="KAK1384940.1"/>
    </source>
</evidence>
<accession>A0AAD8IJ94</accession>
<protein>
    <submittedName>
        <fullName evidence="2">Uncharacterized protein</fullName>
    </submittedName>
</protein>
<sequence length="175" mass="19263">MGWSRSRLMVGAGHSDRFCSKLFEVSGDDITKPYGSWMRAPFWNQVKSIGARWLRNGIDIGGTSTGTEKKDNDGANQDPKSPPENMEIVGHGENTGIINNQNLNSEVGNTFGNNTITDSQIITEQSSRRDTTSIKTKKRRTDDGLDTVEKFQQAVRFEGKMVVETQGHSGGIALL</sequence>
<organism evidence="2 3">
    <name type="scientific">Heracleum sosnowskyi</name>
    <dbReference type="NCBI Taxonomy" id="360622"/>
    <lineage>
        <taxon>Eukaryota</taxon>
        <taxon>Viridiplantae</taxon>
        <taxon>Streptophyta</taxon>
        <taxon>Embryophyta</taxon>
        <taxon>Tracheophyta</taxon>
        <taxon>Spermatophyta</taxon>
        <taxon>Magnoliopsida</taxon>
        <taxon>eudicotyledons</taxon>
        <taxon>Gunneridae</taxon>
        <taxon>Pentapetalae</taxon>
        <taxon>asterids</taxon>
        <taxon>campanulids</taxon>
        <taxon>Apiales</taxon>
        <taxon>Apiaceae</taxon>
        <taxon>Apioideae</taxon>
        <taxon>apioid superclade</taxon>
        <taxon>Tordylieae</taxon>
        <taxon>Tordyliinae</taxon>
        <taxon>Heracleum</taxon>
    </lineage>
</organism>
<name>A0AAD8IJ94_9APIA</name>
<reference evidence="2" key="2">
    <citation type="submission" date="2023-05" db="EMBL/GenBank/DDBJ databases">
        <authorList>
            <person name="Schelkunov M.I."/>
        </authorList>
    </citation>
    <scope>NUCLEOTIDE SEQUENCE</scope>
    <source>
        <strain evidence="2">Hsosn_3</strain>
        <tissue evidence="2">Leaf</tissue>
    </source>
</reference>
<comment type="caution">
    <text evidence="2">The sequence shown here is derived from an EMBL/GenBank/DDBJ whole genome shotgun (WGS) entry which is preliminary data.</text>
</comment>
<evidence type="ECO:0000313" key="3">
    <source>
        <dbReference type="Proteomes" id="UP001237642"/>
    </source>
</evidence>
<reference evidence="2" key="1">
    <citation type="submission" date="2023-02" db="EMBL/GenBank/DDBJ databases">
        <title>Genome of toxic invasive species Heracleum sosnowskyi carries increased number of genes despite the absence of recent whole-genome duplications.</title>
        <authorList>
            <person name="Schelkunov M."/>
            <person name="Shtratnikova V."/>
            <person name="Makarenko M."/>
            <person name="Klepikova A."/>
            <person name="Omelchenko D."/>
            <person name="Novikova G."/>
            <person name="Obukhova E."/>
            <person name="Bogdanov V."/>
            <person name="Penin A."/>
            <person name="Logacheva M."/>
        </authorList>
    </citation>
    <scope>NUCLEOTIDE SEQUENCE</scope>
    <source>
        <strain evidence="2">Hsosn_3</strain>
        <tissue evidence="2">Leaf</tissue>
    </source>
</reference>
<gene>
    <name evidence="2" type="ORF">POM88_022675</name>
</gene>
<keyword evidence="3" id="KW-1185">Reference proteome</keyword>